<dbReference type="SMART" id="SM00388">
    <property type="entry name" value="HisKA"/>
    <property type="match status" value="1"/>
</dbReference>
<dbReference type="EC" id="2.7.13.3" evidence="2"/>
<dbReference type="PROSITE" id="PS50109">
    <property type="entry name" value="HIS_KIN"/>
    <property type="match status" value="1"/>
</dbReference>
<evidence type="ECO:0000256" key="3">
    <source>
        <dbReference type="ARBA" id="ARBA00022553"/>
    </source>
</evidence>
<dbReference type="SMART" id="SM00387">
    <property type="entry name" value="HATPase_c"/>
    <property type="match status" value="1"/>
</dbReference>
<dbReference type="CDD" id="cd00082">
    <property type="entry name" value="HisKA"/>
    <property type="match status" value="1"/>
</dbReference>
<protein>
    <recommendedName>
        <fullName evidence="2">histidine kinase</fullName>
        <ecNumber evidence="2">2.7.13.3</ecNumber>
    </recommendedName>
</protein>
<name>A0ABU0FZB2_9BACI</name>
<gene>
    <name evidence="11" type="ORF">J2S25_002879</name>
</gene>
<dbReference type="RefSeq" id="WP_307192201.1">
    <property type="nucleotide sequence ID" value="NZ_JAUSUN010000019.1"/>
</dbReference>
<dbReference type="InterPro" id="IPR036097">
    <property type="entry name" value="HisK_dim/P_sf"/>
</dbReference>
<keyword evidence="7" id="KW-0067">ATP-binding</keyword>
<organism evidence="11 12">
    <name type="scientific">Mesobacillus stamsii</name>
    <dbReference type="NCBI Taxonomy" id="225347"/>
    <lineage>
        <taxon>Bacteria</taxon>
        <taxon>Bacillati</taxon>
        <taxon>Bacillota</taxon>
        <taxon>Bacilli</taxon>
        <taxon>Bacillales</taxon>
        <taxon>Bacillaceae</taxon>
        <taxon>Mesobacillus</taxon>
    </lineage>
</organism>
<keyword evidence="4" id="KW-0808">Transferase</keyword>
<dbReference type="InterPro" id="IPR035965">
    <property type="entry name" value="PAS-like_dom_sf"/>
</dbReference>
<feature type="domain" description="Histidine kinase" evidence="9">
    <location>
        <begin position="153"/>
        <end position="355"/>
    </location>
</feature>
<dbReference type="Pfam" id="PF02518">
    <property type="entry name" value="HATPase_c"/>
    <property type="match status" value="1"/>
</dbReference>
<dbReference type="InterPro" id="IPR004358">
    <property type="entry name" value="Sig_transdc_His_kin-like_C"/>
</dbReference>
<keyword evidence="5" id="KW-0547">Nucleotide-binding</keyword>
<comment type="caution">
    <text evidence="11">The sequence shown here is derived from an EMBL/GenBank/DDBJ whole genome shotgun (WGS) entry which is preliminary data.</text>
</comment>
<evidence type="ECO:0000313" key="11">
    <source>
        <dbReference type="EMBL" id="MDQ0414669.1"/>
    </source>
</evidence>
<proteinExistence type="predicted"/>
<dbReference type="PANTHER" id="PTHR43065:SF10">
    <property type="entry name" value="PEROXIDE STRESS-ACTIVATED HISTIDINE KINASE MAK3"/>
    <property type="match status" value="1"/>
</dbReference>
<dbReference type="Pfam" id="PF00512">
    <property type="entry name" value="HisKA"/>
    <property type="match status" value="1"/>
</dbReference>
<dbReference type="Pfam" id="PF08447">
    <property type="entry name" value="PAS_3"/>
    <property type="match status" value="1"/>
</dbReference>
<evidence type="ECO:0000256" key="4">
    <source>
        <dbReference type="ARBA" id="ARBA00022679"/>
    </source>
</evidence>
<evidence type="ECO:0000259" key="9">
    <source>
        <dbReference type="PROSITE" id="PS50109"/>
    </source>
</evidence>
<evidence type="ECO:0000256" key="8">
    <source>
        <dbReference type="ARBA" id="ARBA00023012"/>
    </source>
</evidence>
<evidence type="ECO:0000313" key="12">
    <source>
        <dbReference type="Proteomes" id="UP001242313"/>
    </source>
</evidence>
<keyword evidence="6" id="KW-0418">Kinase</keyword>
<keyword evidence="8" id="KW-0902">Two-component regulatory system</keyword>
<dbReference type="CDD" id="cd00130">
    <property type="entry name" value="PAS"/>
    <property type="match status" value="1"/>
</dbReference>
<dbReference type="Gene3D" id="3.30.565.10">
    <property type="entry name" value="Histidine kinase-like ATPase, C-terminal domain"/>
    <property type="match status" value="1"/>
</dbReference>
<sequence>MENIVFGLETELQKEGESNERIWEEPSLHFICKRSLDGIIKYVSPSVQSMLGYAPDELVGKLYTLFVHNEDYKRIAKIAMPKGEETCSLTYRIERKDGEYIWVNSQMSVTRAQNTYQHYELISIKTDDSAKVNVEHLILEYEKLNVIGQLAAGIAHEIKNPLTSLKGFIQLMKAGRELNHGYLAIMEEEIQRIDEVSRELMLIAKPHKSNFTIVNINELVDDAITLLYAEAAKKCVKIIRKSRGKDAMFLCDGNKIKQVLINLLMNAIDAMDLPGKVNIWISKTEEDLTIKVEDAGKGIAKEHLDKIGTPFFTTKENGNGLGLMVCHKVIEEHNGKMSVKSSPQGTIFTISLPIQ</sequence>
<dbReference type="InterPro" id="IPR003594">
    <property type="entry name" value="HATPase_dom"/>
</dbReference>
<evidence type="ECO:0000256" key="5">
    <source>
        <dbReference type="ARBA" id="ARBA00022741"/>
    </source>
</evidence>
<keyword evidence="12" id="KW-1185">Reference proteome</keyword>
<dbReference type="Gene3D" id="1.10.287.130">
    <property type="match status" value="1"/>
</dbReference>
<reference evidence="11 12" key="1">
    <citation type="submission" date="2023-07" db="EMBL/GenBank/DDBJ databases">
        <title>Genomic Encyclopedia of Type Strains, Phase IV (KMG-IV): sequencing the most valuable type-strain genomes for metagenomic binning, comparative biology and taxonomic classification.</title>
        <authorList>
            <person name="Goeker M."/>
        </authorList>
    </citation>
    <scope>NUCLEOTIDE SEQUENCE [LARGE SCALE GENOMIC DNA]</scope>
    <source>
        <strain evidence="11 12">DSM 19598</strain>
    </source>
</reference>
<evidence type="ECO:0000256" key="1">
    <source>
        <dbReference type="ARBA" id="ARBA00000085"/>
    </source>
</evidence>
<dbReference type="Gene3D" id="3.30.450.20">
    <property type="entry name" value="PAS domain"/>
    <property type="match status" value="1"/>
</dbReference>
<dbReference type="EMBL" id="JAUSUN010000019">
    <property type="protein sequence ID" value="MDQ0414669.1"/>
    <property type="molecule type" value="Genomic_DNA"/>
</dbReference>
<dbReference type="NCBIfam" id="TIGR00229">
    <property type="entry name" value="sensory_box"/>
    <property type="match status" value="1"/>
</dbReference>
<evidence type="ECO:0000256" key="2">
    <source>
        <dbReference type="ARBA" id="ARBA00012438"/>
    </source>
</evidence>
<dbReference type="SUPFAM" id="SSF47384">
    <property type="entry name" value="Homodimeric domain of signal transducing histidine kinase"/>
    <property type="match status" value="1"/>
</dbReference>
<dbReference type="SMART" id="SM00091">
    <property type="entry name" value="PAS"/>
    <property type="match status" value="1"/>
</dbReference>
<dbReference type="InterPro" id="IPR003661">
    <property type="entry name" value="HisK_dim/P_dom"/>
</dbReference>
<dbReference type="Proteomes" id="UP001242313">
    <property type="component" value="Unassembled WGS sequence"/>
</dbReference>
<comment type="catalytic activity">
    <reaction evidence="1">
        <text>ATP + protein L-histidine = ADP + protein N-phospho-L-histidine.</text>
        <dbReference type="EC" id="2.7.13.3"/>
    </reaction>
</comment>
<accession>A0ABU0FZB2</accession>
<dbReference type="InterPro" id="IPR005467">
    <property type="entry name" value="His_kinase_dom"/>
</dbReference>
<dbReference type="SUPFAM" id="SSF55874">
    <property type="entry name" value="ATPase domain of HSP90 chaperone/DNA topoisomerase II/histidine kinase"/>
    <property type="match status" value="1"/>
</dbReference>
<evidence type="ECO:0000256" key="6">
    <source>
        <dbReference type="ARBA" id="ARBA00022777"/>
    </source>
</evidence>
<evidence type="ECO:0000256" key="7">
    <source>
        <dbReference type="ARBA" id="ARBA00022840"/>
    </source>
</evidence>
<feature type="domain" description="PAS" evidence="10">
    <location>
        <begin position="35"/>
        <end position="77"/>
    </location>
</feature>
<keyword evidence="3" id="KW-0597">Phosphoprotein</keyword>
<dbReference type="PANTHER" id="PTHR43065">
    <property type="entry name" value="SENSOR HISTIDINE KINASE"/>
    <property type="match status" value="1"/>
</dbReference>
<evidence type="ECO:0000259" key="10">
    <source>
        <dbReference type="PROSITE" id="PS50112"/>
    </source>
</evidence>
<dbReference type="InterPro" id="IPR036890">
    <property type="entry name" value="HATPase_C_sf"/>
</dbReference>
<dbReference type="InterPro" id="IPR000014">
    <property type="entry name" value="PAS"/>
</dbReference>
<dbReference type="PRINTS" id="PR00344">
    <property type="entry name" value="BCTRLSENSOR"/>
</dbReference>
<dbReference type="PROSITE" id="PS50112">
    <property type="entry name" value="PAS"/>
    <property type="match status" value="1"/>
</dbReference>
<dbReference type="InterPro" id="IPR013655">
    <property type="entry name" value="PAS_fold_3"/>
</dbReference>
<dbReference type="SUPFAM" id="SSF55785">
    <property type="entry name" value="PYP-like sensor domain (PAS domain)"/>
    <property type="match status" value="1"/>
</dbReference>